<evidence type="ECO:0000313" key="3">
    <source>
        <dbReference type="Proteomes" id="UP001642484"/>
    </source>
</evidence>
<comment type="caution">
    <text evidence="2">The sequence shown here is derived from an EMBL/GenBank/DDBJ whole genome shotgun (WGS) entry which is preliminary data.</text>
</comment>
<dbReference type="PANTHER" id="PTHR43861">
    <property type="entry name" value="TRANS-ACONITATE 2-METHYLTRANSFERASE-RELATED"/>
    <property type="match status" value="1"/>
</dbReference>
<feature type="domain" description="Methyltransferase type 11" evidence="1">
    <location>
        <begin position="144"/>
        <end position="240"/>
    </location>
</feature>
<dbReference type="PANTHER" id="PTHR43861:SF1">
    <property type="entry name" value="TRANS-ACONITATE 2-METHYLTRANSFERASE"/>
    <property type="match status" value="1"/>
</dbReference>
<accession>A0ABP0T0C3</accession>
<dbReference type="Pfam" id="PF13489">
    <property type="entry name" value="Methyltransf_23"/>
    <property type="match status" value="1"/>
</dbReference>
<sequence>MVVSRLRSAGFAVIVLASLISWRVFQGSDLASTSAFSIAEIATAEEVVAESTTTSPPDRWAELFSGQRHRPPQWSQNPIVLQYVAELARTSSTNQRTGISTFGNWEKSDSLMMCIQEVFTTYFYDMPLSEFRASRPSVKRIKTLSIGCGDGAWEKSLVVAGFTDDLTGFDTSHGSVARANSNLQNWSTMLRFAVFDANSDPINGTFDLIYCHHSLHHIQNLEFFYEQVYRSLRPGGIFAFEDFVGPTRYQWTPAQLQIQNKILQALPRYLRNHALAPGVYADKMHMHTHTGMIREDPSEAVRSSEILPVLEKWFSSKLPIVERVPLGGTILHPLFNIIGWNFNLSNPEHASLVQMSCIIDWLALTVLKQSDFVAVVTRKAATLISAQQTSSERLLLEGESSLETSTSAFSIAEIATAEEVVAESTTTSPPDRWAELFSGQRRIVLQWIQNPIVLQYVAELARTSSTNQRTGISTFGNWEKSDSLMMCIQEVFTTYFYNMPLSEFRASRPNVKHIKTLSIGCGDGAWEKSLVVAGFTDDLTGFDTSHGSVARANSNLQNWSTMLRFAVFDANSDPINGTFDLIYCHHSLHHIQNLEFFYEQVYQSLRPGGIFAFEDFVGPTRYQWTPAQLQIQNKILQALPRYLRNHALAPGVYADKMHMHTHTGMIREDPSEAVRSSEILPVLEKWFSSKLPIVERVPLGGTILHPLFNIIGWNFNLSNPEHASLVQMSCIIDWLALTVLKQSDFVAVVTRKA</sequence>
<dbReference type="SUPFAM" id="SSF53335">
    <property type="entry name" value="S-adenosyl-L-methionine-dependent methyltransferases"/>
    <property type="match status" value="2"/>
</dbReference>
<dbReference type="InterPro" id="IPR029063">
    <property type="entry name" value="SAM-dependent_MTases_sf"/>
</dbReference>
<reference evidence="2 3" key="1">
    <citation type="submission" date="2024-02" db="EMBL/GenBank/DDBJ databases">
        <authorList>
            <person name="Chen Y."/>
            <person name="Shah S."/>
            <person name="Dougan E. K."/>
            <person name="Thang M."/>
            <person name="Chan C."/>
        </authorList>
    </citation>
    <scope>NUCLEOTIDE SEQUENCE [LARGE SCALE GENOMIC DNA]</scope>
</reference>
<dbReference type="Pfam" id="PF08241">
    <property type="entry name" value="Methyltransf_11"/>
    <property type="match status" value="1"/>
</dbReference>
<dbReference type="Proteomes" id="UP001642484">
    <property type="component" value="Unassembled WGS sequence"/>
</dbReference>
<keyword evidence="3" id="KW-1185">Reference proteome</keyword>
<dbReference type="CDD" id="cd02440">
    <property type="entry name" value="AdoMet_MTases"/>
    <property type="match status" value="2"/>
</dbReference>
<dbReference type="Gene3D" id="3.40.50.150">
    <property type="entry name" value="Vaccinia Virus protein VP39"/>
    <property type="match status" value="2"/>
</dbReference>
<protein>
    <recommendedName>
        <fullName evidence="1">Methyltransferase type 11 domain-containing protein</fullName>
    </recommendedName>
</protein>
<gene>
    <name evidence="2" type="ORF">CCMP2556_LOCUS55233</name>
</gene>
<proteinExistence type="predicted"/>
<dbReference type="InterPro" id="IPR013216">
    <property type="entry name" value="Methyltransf_11"/>
</dbReference>
<name>A0ABP0T0C3_9DINO</name>
<organism evidence="2 3">
    <name type="scientific">Durusdinium trenchii</name>
    <dbReference type="NCBI Taxonomy" id="1381693"/>
    <lineage>
        <taxon>Eukaryota</taxon>
        <taxon>Sar</taxon>
        <taxon>Alveolata</taxon>
        <taxon>Dinophyceae</taxon>
        <taxon>Suessiales</taxon>
        <taxon>Symbiodiniaceae</taxon>
        <taxon>Durusdinium</taxon>
    </lineage>
</organism>
<evidence type="ECO:0000259" key="1">
    <source>
        <dbReference type="Pfam" id="PF08241"/>
    </source>
</evidence>
<evidence type="ECO:0000313" key="2">
    <source>
        <dbReference type="EMBL" id="CAK9118038.1"/>
    </source>
</evidence>
<dbReference type="EMBL" id="CAXAMN010028905">
    <property type="protein sequence ID" value="CAK9118038.1"/>
    <property type="molecule type" value="Genomic_DNA"/>
</dbReference>